<protein>
    <submittedName>
        <fullName evidence="1">Uncharacterized protein</fullName>
    </submittedName>
</protein>
<accession>A0A2P2P2A2</accession>
<proteinExistence type="predicted"/>
<name>A0A2P2P2A2_RHIMU</name>
<sequence>MWMGYNKFYSFLFINMTMSHHIHALKNYPTYTFGWQRIPNEDK</sequence>
<dbReference type="AlphaFoldDB" id="A0A2P2P2A2"/>
<reference evidence="1" key="1">
    <citation type="submission" date="2018-02" db="EMBL/GenBank/DDBJ databases">
        <title>Rhizophora mucronata_Transcriptome.</title>
        <authorList>
            <person name="Meera S.P."/>
            <person name="Sreeshan A."/>
            <person name="Augustine A."/>
        </authorList>
    </citation>
    <scope>NUCLEOTIDE SEQUENCE</scope>
    <source>
        <tissue evidence="1">Leaf</tissue>
    </source>
</reference>
<dbReference type="EMBL" id="GGEC01068384">
    <property type="protein sequence ID" value="MBX48868.1"/>
    <property type="molecule type" value="Transcribed_RNA"/>
</dbReference>
<organism evidence="1">
    <name type="scientific">Rhizophora mucronata</name>
    <name type="common">Asiatic mangrove</name>
    <dbReference type="NCBI Taxonomy" id="61149"/>
    <lineage>
        <taxon>Eukaryota</taxon>
        <taxon>Viridiplantae</taxon>
        <taxon>Streptophyta</taxon>
        <taxon>Embryophyta</taxon>
        <taxon>Tracheophyta</taxon>
        <taxon>Spermatophyta</taxon>
        <taxon>Magnoliopsida</taxon>
        <taxon>eudicotyledons</taxon>
        <taxon>Gunneridae</taxon>
        <taxon>Pentapetalae</taxon>
        <taxon>rosids</taxon>
        <taxon>fabids</taxon>
        <taxon>Malpighiales</taxon>
        <taxon>Rhizophoraceae</taxon>
        <taxon>Rhizophora</taxon>
    </lineage>
</organism>
<evidence type="ECO:0000313" key="1">
    <source>
        <dbReference type="EMBL" id="MBX48868.1"/>
    </source>
</evidence>